<feature type="region of interest" description="Disordered" evidence="1">
    <location>
        <begin position="31"/>
        <end position="57"/>
    </location>
</feature>
<dbReference type="InterPro" id="IPR011690">
    <property type="entry name" value="P_starv_induced_PsiF"/>
</dbReference>
<evidence type="ECO:0000256" key="1">
    <source>
        <dbReference type="SAM" id="MobiDB-lite"/>
    </source>
</evidence>
<gene>
    <name evidence="3" type="ORF">CAL25_23430</name>
</gene>
<evidence type="ECO:0000313" key="4">
    <source>
        <dbReference type="Proteomes" id="UP000216913"/>
    </source>
</evidence>
<keyword evidence="4" id="KW-1185">Reference proteome</keyword>
<dbReference type="EMBL" id="NEVP01000017">
    <property type="protein sequence ID" value="OZI42662.1"/>
    <property type="molecule type" value="Genomic_DNA"/>
</dbReference>
<accession>A0A261T075</accession>
<dbReference type="Proteomes" id="UP000216913">
    <property type="component" value="Unassembled WGS sequence"/>
</dbReference>
<reference evidence="3 4" key="1">
    <citation type="submission" date="2017-05" db="EMBL/GenBank/DDBJ databases">
        <title>Complete and WGS of Bordetella genogroups.</title>
        <authorList>
            <person name="Spilker T."/>
            <person name="LiPuma J."/>
        </authorList>
    </citation>
    <scope>NUCLEOTIDE SEQUENCE [LARGE SCALE GENOMIC DNA]</scope>
    <source>
        <strain evidence="3 4">AU10456</strain>
    </source>
</reference>
<feature type="chain" id="PRO_5013079763" evidence="2">
    <location>
        <begin position="27"/>
        <end position="110"/>
    </location>
</feature>
<evidence type="ECO:0000313" key="3">
    <source>
        <dbReference type="EMBL" id="OZI42662.1"/>
    </source>
</evidence>
<feature type="signal peptide" evidence="2">
    <location>
        <begin position="1"/>
        <end position="26"/>
    </location>
</feature>
<dbReference type="AlphaFoldDB" id="A0A261T075"/>
<protein>
    <submittedName>
        <fullName evidence="3">PsiF repeat family protein</fullName>
    </submittedName>
</protein>
<dbReference type="RefSeq" id="WP_094804446.1">
    <property type="nucleotide sequence ID" value="NZ_NEVN01000013.1"/>
</dbReference>
<name>A0A261T075_9BORD</name>
<comment type="caution">
    <text evidence="3">The sequence shown here is derived from an EMBL/GenBank/DDBJ whole genome shotgun (WGS) entry which is preliminary data.</text>
</comment>
<proteinExistence type="predicted"/>
<dbReference type="Pfam" id="PF07769">
    <property type="entry name" value="PsiF_repeat"/>
    <property type="match status" value="2"/>
</dbReference>
<evidence type="ECO:0000256" key="2">
    <source>
        <dbReference type="SAM" id="SignalP"/>
    </source>
</evidence>
<sequence length="110" mass="11573">MSFRTFSIAAGLCLGLTLAHGTAAVAQTAAPAKELTPQQKRMAECNQSATGKTGDERKTYMSSCLKGETAPAKALTPQQQRMKDCNAKASAQSLAGDKRKTFMSTCLKGA</sequence>
<dbReference type="OrthoDB" id="8001925at2"/>
<organism evidence="3 4">
    <name type="scientific">Bordetella genomosp. 5</name>
    <dbReference type="NCBI Taxonomy" id="1395608"/>
    <lineage>
        <taxon>Bacteria</taxon>
        <taxon>Pseudomonadati</taxon>
        <taxon>Pseudomonadota</taxon>
        <taxon>Betaproteobacteria</taxon>
        <taxon>Burkholderiales</taxon>
        <taxon>Alcaligenaceae</taxon>
        <taxon>Bordetella</taxon>
    </lineage>
</organism>
<keyword evidence="2" id="KW-0732">Signal</keyword>